<accession>A0ABQ4T2N8</accession>
<reference evidence="1" key="1">
    <citation type="journal article" date="2021" name="Front. Microbiol.">
        <title>Comprehensive Comparative Genomics and Phenotyping of Methylobacterium Species.</title>
        <authorList>
            <person name="Alessa O."/>
            <person name="Ogura Y."/>
            <person name="Fujitani Y."/>
            <person name="Takami H."/>
            <person name="Hayashi T."/>
            <person name="Sahin N."/>
            <person name="Tani A."/>
        </authorList>
    </citation>
    <scope>NUCLEOTIDE SEQUENCE</scope>
    <source>
        <strain evidence="1">LMG 23639</strain>
    </source>
</reference>
<reference evidence="1" key="2">
    <citation type="submission" date="2021-08" db="EMBL/GenBank/DDBJ databases">
        <authorList>
            <person name="Tani A."/>
            <person name="Ola A."/>
            <person name="Ogura Y."/>
            <person name="Katsura K."/>
            <person name="Hayashi T."/>
        </authorList>
    </citation>
    <scope>NUCLEOTIDE SEQUENCE</scope>
    <source>
        <strain evidence="1">LMG 23639</strain>
    </source>
</reference>
<proteinExistence type="predicted"/>
<organism evidence="1 2">
    <name type="scientific">Methylobacterium jeotgali</name>
    <dbReference type="NCBI Taxonomy" id="381630"/>
    <lineage>
        <taxon>Bacteria</taxon>
        <taxon>Pseudomonadati</taxon>
        <taxon>Pseudomonadota</taxon>
        <taxon>Alphaproteobacteria</taxon>
        <taxon>Hyphomicrobiales</taxon>
        <taxon>Methylobacteriaceae</taxon>
        <taxon>Methylobacterium</taxon>
    </lineage>
</organism>
<dbReference type="EMBL" id="BPQR01000084">
    <property type="protein sequence ID" value="GJE08671.1"/>
    <property type="molecule type" value="Genomic_DNA"/>
</dbReference>
<gene>
    <name evidence="1" type="ORF">AOPFMNJM_4014</name>
</gene>
<dbReference type="RefSeq" id="WP_238278570.1">
    <property type="nucleotide sequence ID" value="NZ_BPQR01000084.1"/>
</dbReference>
<evidence type="ECO:0000313" key="2">
    <source>
        <dbReference type="Proteomes" id="UP001055102"/>
    </source>
</evidence>
<comment type="caution">
    <text evidence="1">The sequence shown here is derived from an EMBL/GenBank/DDBJ whole genome shotgun (WGS) entry which is preliminary data.</text>
</comment>
<name>A0ABQ4T2N8_9HYPH</name>
<evidence type="ECO:0000313" key="1">
    <source>
        <dbReference type="EMBL" id="GJE08671.1"/>
    </source>
</evidence>
<dbReference type="Proteomes" id="UP001055102">
    <property type="component" value="Unassembled WGS sequence"/>
</dbReference>
<keyword evidence="2" id="KW-1185">Reference proteome</keyword>
<protein>
    <submittedName>
        <fullName evidence="1">Uncharacterized protein</fullName>
    </submittedName>
</protein>
<sequence>MSDWLDAFTLAAREQMTLPGNWYGYLFERVDGQGVLVTGKCVTRAISRGPRKGEPCFRTADPETERKVFVSSAAADAASKRLREARR</sequence>